<dbReference type="RefSeq" id="WP_093831226.1">
    <property type="nucleotide sequence ID" value="NZ_FOLQ01000012.1"/>
</dbReference>
<evidence type="ECO:0000313" key="2">
    <source>
        <dbReference type="EMBL" id="SFE33305.1"/>
    </source>
</evidence>
<dbReference type="EMBL" id="FOLQ01000012">
    <property type="protein sequence ID" value="SFE33305.1"/>
    <property type="molecule type" value="Genomic_DNA"/>
</dbReference>
<dbReference type="InterPro" id="IPR008514">
    <property type="entry name" value="T6SS_Hcp"/>
</dbReference>
<proteinExistence type="predicted"/>
<protein>
    <submittedName>
        <fullName evidence="2">Type VI secretion system effector, Hcp1 family</fullName>
    </submittedName>
</protein>
<sequence length="190" mass="20752">MKSIYFCTALLVCLLASPAFAQVESQAIYMKITDSDGNISGDVTTRNYVGFINLASAQFSMTRPSTESRATLGPITITKAVDVSSTRLMQTLAPSSATKSRLDNIEIDYVKSVTQRPISTFYKIELTNVSVTHHSVSLVPDCPNGCSDTAESFELTYQRIKITTYSFDTGGRITADPNPFTYDLQTGAPF</sequence>
<keyword evidence="3" id="KW-1185">Reference proteome</keyword>
<evidence type="ECO:0000313" key="3">
    <source>
        <dbReference type="Proteomes" id="UP000198598"/>
    </source>
</evidence>
<evidence type="ECO:0000256" key="1">
    <source>
        <dbReference type="SAM" id="SignalP"/>
    </source>
</evidence>
<organism evidence="2 3">
    <name type="scientific">Spirosoma endophyticum</name>
    <dbReference type="NCBI Taxonomy" id="662367"/>
    <lineage>
        <taxon>Bacteria</taxon>
        <taxon>Pseudomonadati</taxon>
        <taxon>Bacteroidota</taxon>
        <taxon>Cytophagia</taxon>
        <taxon>Cytophagales</taxon>
        <taxon>Cytophagaceae</taxon>
        <taxon>Spirosoma</taxon>
    </lineage>
</organism>
<feature type="signal peptide" evidence="1">
    <location>
        <begin position="1"/>
        <end position="21"/>
    </location>
</feature>
<gene>
    <name evidence="2" type="ORF">SAMN05216167_112174</name>
</gene>
<dbReference type="Proteomes" id="UP000198598">
    <property type="component" value="Unassembled WGS sequence"/>
</dbReference>
<dbReference type="AlphaFoldDB" id="A0A1I1ZNS8"/>
<dbReference type="Gene3D" id="2.30.110.20">
    <property type="entry name" value="Hcp1-like"/>
    <property type="match status" value="1"/>
</dbReference>
<keyword evidence="1" id="KW-0732">Signal</keyword>
<dbReference type="Pfam" id="PF05638">
    <property type="entry name" value="T6SS_HCP"/>
    <property type="match status" value="1"/>
</dbReference>
<reference evidence="2 3" key="1">
    <citation type="submission" date="2016-10" db="EMBL/GenBank/DDBJ databases">
        <authorList>
            <person name="de Groot N.N."/>
        </authorList>
    </citation>
    <scope>NUCLEOTIDE SEQUENCE [LARGE SCALE GENOMIC DNA]</scope>
    <source>
        <strain evidence="2 3">DSM 26130</strain>
    </source>
</reference>
<name>A0A1I1ZNS8_9BACT</name>
<accession>A0A1I1ZNS8</accession>
<dbReference type="SUPFAM" id="SSF141452">
    <property type="entry name" value="Hcp1-like"/>
    <property type="match status" value="1"/>
</dbReference>
<dbReference type="OrthoDB" id="9885745at2"/>
<dbReference type="STRING" id="662367.SAMN05216167_112174"/>
<feature type="chain" id="PRO_5011675710" evidence="1">
    <location>
        <begin position="22"/>
        <end position="190"/>
    </location>
</feature>
<dbReference type="InterPro" id="IPR036624">
    <property type="entry name" value="Hcp1-lik_sf"/>
</dbReference>